<dbReference type="InterPro" id="IPR041633">
    <property type="entry name" value="Polbeta"/>
</dbReference>
<feature type="domain" description="Polymerase beta nucleotidyltransferase" evidence="1">
    <location>
        <begin position="10"/>
        <end position="98"/>
    </location>
</feature>
<dbReference type="KEGG" id="dca:Desca_1803"/>
<organism evidence="2 3">
    <name type="scientific">Desulfotomaculum nigrificans (strain DSM 14880 / VKM B-2319 / CO-1-SRB)</name>
    <name type="common">Desulfotomaculum carboxydivorans</name>
    <dbReference type="NCBI Taxonomy" id="868595"/>
    <lineage>
        <taxon>Bacteria</taxon>
        <taxon>Bacillati</taxon>
        <taxon>Bacillota</taxon>
        <taxon>Clostridia</taxon>
        <taxon>Eubacteriales</taxon>
        <taxon>Desulfotomaculaceae</taxon>
        <taxon>Desulfotomaculum</taxon>
    </lineage>
</organism>
<dbReference type="InterPro" id="IPR043519">
    <property type="entry name" value="NT_sf"/>
</dbReference>
<protein>
    <submittedName>
        <fullName evidence="2">DNA polymerase beta domain protein region</fullName>
    </submittedName>
</protein>
<dbReference type="PANTHER" id="PTHR43852:SF2">
    <property type="entry name" value="PROTEIN ADENYLYLTRANSFERASE MNTA"/>
    <property type="match status" value="1"/>
</dbReference>
<dbReference type="EMBL" id="CP002736">
    <property type="protein sequence ID" value="AEF94650.1"/>
    <property type="molecule type" value="Genomic_DNA"/>
</dbReference>
<evidence type="ECO:0000259" key="1">
    <source>
        <dbReference type="Pfam" id="PF18765"/>
    </source>
</evidence>
<sequence>MMCIENNALITDYLIQRISPYLIILFGSAAGGNLRKDSDIDIAFLSDRKFSAYDIFMIGQGLADILGREVDLVDLNNASTVFQAQIISKGKVIHCSDKTKRMQFYMLTLKKYAKLNEERQYIFNKLERRGIING</sequence>
<reference evidence="2 3" key="1">
    <citation type="submission" date="2011-05" db="EMBL/GenBank/DDBJ databases">
        <title>Complete sequence of Desulfotomaculum carboxydivorans CO-1-SRB.</title>
        <authorList>
            <consortium name="US DOE Joint Genome Institute"/>
            <person name="Lucas S."/>
            <person name="Han J."/>
            <person name="Lapidus A."/>
            <person name="Cheng J.-F."/>
            <person name="Goodwin L."/>
            <person name="Pitluck S."/>
            <person name="Peters L."/>
            <person name="Mikhailova N."/>
            <person name="Lu M."/>
            <person name="Han C."/>
            <person name="Tapia R."/>
            <person name="Land M."/>
            <person name="Hauser L."/>
            <person name="Kyrpides N."/>
            <person name="Ivanova N."/>
            <person name="Pagani I."/>
            <person name="Stams A."/>
            <person name="Plugge C."/>
            <person name="Muyzer G."/>
            <person name="Kuever J."/>
            <person name="Parshina S."/>
            <person name="Ivanova A."/>
            <person name="Nazina T."/>
            <person name="Woyke T."/>
        </authorList>
    </citation>
    <scope>NUCLEOTIDE SEQUENCE [LARGE SCALE GENOMIC DNA]</scope>
    <source>
        <strain evidence="3">DSM 14880 / VKM B-2319 / CO-1-SRB</strain>
    </source>
</reference>
<dbReference type="AlphaFoldDB" id="F6B813"/>
<dbReference type="InterPro" id="IPR052930">
    <property type="entry name" value="TA_antitoxin_MntA"/>
</dbReference>
<name>F6B813_DESCC</name>
<dbReference type="HOGENOM" id="CLU_130257_1_0_9"/>
<evidence type="ECO:0000313" key="3">
    <source>
        <dbReference type="Proteomes" id="UP000009226"/>
    </source>
</evidence>
<dbReference type="Pfam" id="PF18765">
    <property type="entry name" value="Polbeta"/>
    <property type="match status" value="1"/>
</dbReference>
<dbReference type="Proteomes" id="UP000009226">
    <property type="component" value="Chromosome"/>
</dbReference>
<proteinExistence type="predicted"/>
<keyword evidence="3" id="KW-1185">Reference proteome</keyword>
<dbReference type="STRING" id="868595.Desca_1803"/>
<dbReference type="PANTHER" id="PTHR43852">
    <property type="entry name" value="NUCLEOTIDYLTRANSFERASE"/>
    <property type="match status" value="1"/>
</dbReference>
<evidence type="ECO:0000313" key="2">
    <source>
        <dbReference type="EMBL" id="AEF94650.1"/>
    </source>
</evidence>
<dbReference type="SUPFAM" id="SSF81301">
    <property type="entry name" value="Nucleotidyltransferase"/>
    <property type="match status" value="1"/>
</dbReference>
<gene>
    <name evidence="2" type="ordered locus">Desca_1803</name>
</gene>
<dbReference type="CDD" id="cd05403">
    <property type="entry name" value="NT_KNTase_like"/>
    <property type="match status" value="1"/>
</dbReference>
<accession>F6B813</accession>
<dbReference type="eggNOG" id="COG1669">
    <property type="taxonomic scope" value="Bacteria"/>
</dbReference>
<dbReference type="NCBIfam" id="NF047752">
    <property type="entry name" value="MntA_antitoxin"/>
    <property type="match status" value="1"/>
</dbReference>
<dbReference type="Gene3D" id="3.30.460.10">
    <property type="entry name" value="Beta Polymerase, domain 2"/>
    <property type="match status" value="1"/>
</dbReference>